<keyword evidence="8 10" id="KW-0131">Cell cycle</keyword>
<feature type="binding site" evidence="10">
    <location>
        <begin position="13"/>
        <end position="15"/>
    </location>
    <ligand>
        <name>UDP-N-acetyl-alpha-D-glucosamine</name>
        <dbReference type="ChEBI" id="CHEBI:57705"/>
    </ligand>
</feature>
<protein>
    <recommendedName>
        <fullName evidence="10">UDP-N-acetylglucosamine--N-acetylmuramyl-(pentapeptide) pyrophosphoryl-undecaprenol N-acetylglucosamine transferase</fullName>
        <ecNumber evidence="10">2.4.1.227</ecNumber>
    </recommendedName>
    <alternativeName>
        <fullName evidence="10">Undecaprenyl-PP-MurNAc-pentapeptide-UDPGlcNAc GlcNAc transferase</fullName>
    </alternativeName>
</protein>
<dbReference type="PANTHER" id="PTHR21015:SF22">
    <property type="entry name" value="GLYCOSYLTRANSFERASE"/>
    <property type="match status" value="1"/>
</dbReference>
<evidence type="ECO:0000256" key="7">
    <source>
        <dbReference type="ARBA" id="ARBA00023136"/>
    </source>
</evidence>
<evidence type="ECO:0000256" key="1">
    <source>
        <dbReference type="ARBA" id="ARBA00022475"/>
    </source>
</evidence>
<feature type="domain" description="Glycosyl transferase family 28 C-terminal" evidence="12">
    <location>
        <begin position="187"/>
        <end position="350"/>
    </location>
</feature>
<feature type="binding site" evidence="10">
    <location>
        <position position="193"/>
    </location>
    <ligand>
        <name>UDP-N-acetyl-alpha-D-glucosamine</name>
        <dbReference type="ChEBI" id="CHEBI:57705"/>
    </ligand>
</feature>
<organism evidence="13 14">
    <name type="scientific">Agrobacterium tumefaciens</name>
    <dbReference type="NCBI Taxonomy" id="358"/>
    <lineage>
        <taxon>Bacteria</taxon>
        <taxon>Pseudomonadati</taxon>
        <taxon>Pseudomonadota</taxon>
        <taxon>Alphaproteobacteria</taxon>
        <taxon>Hyphomicrobiales</taxon>
        <taxon>Rhizobiaceae</taxon>
        <taxon>Rhizobium/Agrobacterium group</taxon>
        <taxon>Agrobacterium</taxon>
        <taxon>Agrobacterium tumefaciens complex</taxon>
    </lineage>
</organism>
<keyword evidence="4 10" id="KW-0808">Transferase</keyword>
<dbReference type="UniPathway" id="UPA00219"/>
<dbReference type="OrthoDB" id="9808936at2"/>
<evidence type="ECO:0000256" key="6">
    <source>
        <dbReference type="ARBA" id="ARBA00022984"/>
    </source>
</evidence>
<name>A0A0D0L0H1_AGRTU</name>
<comment type="catalytic activity">
    <reaction evidence="10">
        <text>di-trans,octa-cis-undecaprenyl diphospho-N-acetyl-alpha-D-muramoyl-L-alanyl-D-glutamyl-meso-2,6-diaminopimeloyl-D-alanyl-D-alanine + UDP-N-acetyl-alpha-D-glucosamine = di-trans,octa-cis-undecaprenyl diphospho-[N-acetyl-alpha-D-glucosaminyl-(1-&gt;4)]-N-acetyl-alpha-D-muramoyl-L-alanyl-D-glutamyl-meso-2,6-diaminopimeloyl-D-alanyl-D-alanine + UDP + H(+)</text>
        <dbReference type="Rhea" id="RHEA:31227"/>
        <dbReference type="ChEBI" id="CHEBI:15378"/>
        <dbReference type="ChEBI" id="CHEBI:57705"/>
        <dbReference type="ChEBI" id="CHEBI:58223"/>
        <dbReference type="ChEBI" id="CHEBI:61387"/>
        <dbReference type="ChEBI" id="CHEBI:61388"/>
        <dbReference type="EC" id="2.4.1.227"/>
    </reaction>
</comment>
<dbReference type="AlphaFoldDB" id="A0A0D0L0H1"/>
<dbReference type="GO" id="GO:0051991">
    <property type="term" value="F:UDP-N-acetyl-D-glucosamine:N-acetylmuramoyl-L-alanyl-D-glutamyl-meso-2,6-diaminopimelyl-D-alanyl-D-alanine-diphosphoundecaprenol 4-beta-N-acetylglucosaminlytransferase activity"/>
    <property type="evidence" value="ECO:0007669"/>
    <property type="project" value="RHEA"/>
</dbReference>
<keyword evidence="7 10" id="KW-0472">Membrane</keyword>
<keyword evidence="2 10" id="KW-0132">Cell division</keyword>
<evidence type="ECO:0000256" key="5">
    <source>
        <dbReference type="ARBA" id="ARBA00022960"/>
    </source>
</evidence>
<evidence type="ECO:0000256" key="8">
    <source>
        <dbReference type="ARBA" id="ARBA00023306"/>
    </source>
</evidence>
<keyword evidence="1 10" id="KW-1003">Cell membrane</keyword>
<comment type="subcellular location">
    <subcellularLocation>
        <location evidence="10">Cell inner membrane</location>
        <topology evidence="10">Peripheral membrane protein</topology>
        <orientation evidence="10">Cytoplasmic side</orientation>
    </subcellularLocation>
</comment>
<dbReference type="GO" id="GO:0009252">
    <property type="term" value="P:peptidoglycan biosynthetic process"/>
    <property type="evidence" value="ECO:0007669"/>
    <property type="project" value="UniProtKB-UniRule"/>
</dbReference>
<keyword evidence="3 10" id="KW-0328">Glycosyltransferase</keyword>
<dbReference type="SUPFAM" id="SSF53756">
    <property type="entry name" value="UDP-Glycosyltransferase/glycogen phosphorylase"/>
    <property type="match status" value="1"/>
</dbReference>
<dbReference type="Pfam" id="PF03033">
    <property type="entry name" value="Glyco_transf_28"/>
    <property type="match status" value="1"/>
</dbReference>
<evidence type="ECO:0000259" key="12">
    <source>
        <dbReference type="Pfam" id="PF04101"/>
    </source>
</evidence>
<comment type="function">
    <text evidence="10">Cell wall formation. Catalyzes the transfer of a GlcNAc subunit on undecaprenyl-pyrophosphoryl-MurNAc-pentapeptide (lipid intermediate I) to form undecaprenyl-pyrophosphoryl-MurNAc-(pentapeptide)GlcNAc (lipid intermediate II).</text>
</comment>
<dbReference type="Pfam" id="PF04101">
    <property type="entry name" value="Glyco_tran_28_C"/>
    <property type="match status" value="1"/>
</dbReference>
<evidence type="ECO:0000259" key="11">
    <source>
        <dbReference type="Pfam" id="PF03033"/>
    </source>
</evidence>
<gene>
    <name evidence="10" type="primary">murG</name>
    <name evidence="13" type="ORF">RU07_08525</name>
</gene>
<keyword evidence="5 10" id="KW-0133">Cell shape</keyword>
<dbReference type="GO" id="GO:0050511">
    <property type="term" value="F:undecaprenyldiphospho-muramoylpentapeptide beta-N-acetylglucosaminyltransferase activity"/>
    <property type="evidence" value="ECO:0007669"/>
    <property type="project" value="UniProtKB-UniRule"/>
</dbReference>
<reference evidence="13 14" key="1">
    <citation type="submission" date="2014-12" db="EMBL/GenBank/DDBJ databases">
        <title>16Stimator: statistical estimation of ribosomal gene copy numbers from draft genome assemblies.</title>
        <authorList>
            <person name="Perisin M.A."/>
            <person name="Vetter M."/>
            <person name="Gilbert J.A."/>
            <person name="Bergelson J."/>
        </authorList>
    </citation>
    <scope>NUCLEOTIDE SEQUENCE [LARGE SCALE GENOMIC DNA]</scope>
    <source>
        <strain evidence="13 14">MEJ076</strain>
    </source>
</reference>
<dbReference type="Proteomes" id="UP000035017">
    <property type="component" value="Unassembled WGS sequence"/>
</dbReference>
<keyword evidence="6 10" id="KW-0573">Peptidoglycan synthesis</keyword>
<feature type="binding site" evidence="10">
    <location>
        <position position="294"/>
    </location>
    <ligand>
        <name>UDP-N-acetyl-alpha-D-glucosamine</name>
        <dbReference type="ChEBI" id="CHEBI:57705"/>
    </ligand>
</feature>
<dbReference type="InterPro" id="IPR004276">
    <property type="entry name" value="GlycoTrans_28_N"/>
</dbReference>
<evidence type="ECO:0000256" key="9">
    <source>
        <dbReference type="ARBA" id="ARBA00023316"/>
    </source>
</evidence>
<dbReference type="GO" id="GO:0051301">
    <property type="term" value="P:cell division"/>
    <property type="evidence" value="ECO:0007669"/>
    <property type="project" value="UniProtKB-KW"/>
</dbReference>
<comment type="caution">
    <text evidence="10">Lacks conserved residue(s) required for the propagation of feature annotation.</text>
</comment>
<sequence>MSKGIVLLAAGGTGGHVFPAEALAYELKDRGYAVHLVTDSRAERYAGKFPADEIHVVPSATIGSKNPIAVAKALLTLWKGLRAARRLVTKLKPVAVVGFGGYPTVPPLLASTGLGVPSLIHEQNAVMGRANKALAKRVKAIAGGFLPETQGEYAAKTVATGNPVRPAVLAAADVAYTPSNAGEPFQLVVFGGSQGAQFFSAAVPAAICLLPNEVRARVSVTQQARPEDKDSVIASYKKLGVAADVSPFFGDMAERIAGSDLVISRSGASTVSELSVIGRPSVLVPYPHALDHDQAANAAALFAAGGASVIKQSELTPQKLSSLLLDAMNEPDRLAQTAAAAKATGKPNAAGALADLVEAIARGEPVAQFKTKNKGVHS</sequence>
<accession>A0A0D0L0H1</accession>
<keyword evidence="9 10" id="KW-0961">Cell wall biogenesis/degradation</keyword>
<comment type="pathway">
    <text evidence="10">Cell wall biogenesis; peptidoglycan biosynthesis.</text>
</comment>
<proteinExistence type="inferred from homology"/>
<dbReference type="HAMAP" id="MF_00033">
    <property type="entry name" value="MurG"/>
    <property type="match status" value="1"/>
</dbReference>
<dbReference type="GO" id="GO:0008360">
    <property type="term" value="P:regulation of cell shape"/>
    <property type="evidence" value="ECO:0007669"/>
    <property type="project" value="UniProtKB-KW"/>
</dbReference>
<dbReference type="GO" id="GO:0005975">
    <property type="term" value="P:carbohydrate metabolic process"/>
    <property type="evidence" value="ECO:0007669"/>
    <property type="project" value="InterPro"/>
</dbReference>
<feature type="domain" description="Glycosyltransferase family 28 N-terminal" evidence="11">
    <location>
        <begin position="6"/>
        <end position="142"/>
    </location>
</feature>
<evidence type="ECO:0000256" key="4">
    <source>
        <dbReference type="ARBA" id="ARBA00022679"/>
    </source>
</evidence>
<evidence type="ECO:0000256" key="3">
    <source>
        <dbReference type="ARBA" id="ARBA00022676"/>
    </source>
</evidence>
<dbReference type="EC" id="2.4.1.227" evidence="10"/>
<dbReference type="GO" id="GO:0071555">
    <property type="term" value="P:cell wall organization"/>
    <property type="evidence" value="ECO:0007669"/>
    <property type="project" value="UniProtKB-KW"/>
</dbReference>
<evidence type="ECO:0000256" key="10">
    <source>
        <dbReference type="HAMAP-Rule" id="MF_00033"/>
    </source>
</evidence>
<dbReference type="InterPro" id="IPR007235">
    <property type="entry name" value="Glyco_trans_28_C"/>
</dbReference>
<dbReference type="Gene3D" id="3.40.50.2000">
    <property type="entry name" value="Glycogen Phosphorylase B"/>
    <property type="match status" value="2"/>
</dbReference>
<comment type="caution">
    <text evidence="13">The sequence shown here is derived from an EMBL/GenBank/DDBJ whole genome shotgun (WGS) entry which is preliminary data.</text>
</comment>
<dbReference type="GO" id="GO:0005886">
    <property type="term" value="C:plasma membrane"/>
    <property type="evidence" value="ECO:0007669"/>
    <property type="project" value="UniProtKB-SubCell"/>
</dbReference>
<comment type="similarity">
    <text evidence="10">Belongs to the glycosyltransferase 28 family. MurG subfamily.</text>
</comment>
<evidence type="ECO:0000313" key="14">
    <source>
        <dbReference type="Proteomes" id="UP000035017"/>
    </source>
</evidence>
<dbReference type="NCBIfam" id="TIGR01133">
    <property type="entry name" value="murG"/>
    <property type="match status" value="1"/>
</dbReference>
<dbReference type="CDD" id="cd03785">
    <property type="entry name" value="GT28_MurG"/>
    <property type="match status" value="1"/>
</dbReference>
<feature type="binding site" evidence="10">
    <location>
        <position position="124"/>
    </location>
    <ligand>
        <name>UDP-N-acetyl-alpha-D-glucosamine</name>
        <dbReference type="ChEBI" id="CHEBI:57705"/>
    </ligand>
</feature>
<keyword evidence="10" id="KW-0997">Cell inner membrane</keyword>
<feature type="binding site" evidence="10">
    <location>
        <position position="165"/>
    </location>
    <ligand>
        <name>UDP-N-acetyl-alpha-D-glucosamine</name>
        <dbReference type="ChEBI" id="CHEBI:57705"/>
    </ligand>
</feature>
<dbReference type="InterPro" id="IPR006009">
    <property type="entry name" value="GlcNAc_MurG"/>
</dbReference>
<dbReference type="EMBL" id="JXQV01000009">
    <property type="protein sequence ID" value="KIQ03190.1"/>
    <property type="molecule type" value="Genomic_DNA"/>
</dbReference>
<evidence type="ECO:0000313" key="13">
    <source>
        <dbReference type="EMBL" id="KIQ03190.1"/>
    </source>
</evidence>
<evidence type="ECO:0000256" key="2">
    <source>
        <dbReference type="ARBA" id="ARBA00022618"/>
    </source>
</evidence>
<dbReference type="PANTHER" id="PTHR21015">
    <property type="entry name" value="UDP-N-ACETYLGLUCOSAMINE--N-ACETYLMURAMYL-(PENTAPEPTIDE) PYROPHOSPHORYL-UNDECAPRENOL N-ACETYLGLUCOSAMINE TRANSFERASE 1"/>
    <property type="match status" value="1"/>
</dbReference>